<keyword evidence="3" id="KW-1185">Reference proteome</keyword>
<sequence>MKQRMFALSAIVLLLASCGGGASTSENKTDTTASAAPVAVEKKEEAWQPVDSATEMKAWMEYSTPGESHKEMAKSDGSWTGQTTMWMSMDAPPMTSTSTMVNKMIMGGRYQQSTYSGNFMGMPFEGMSITGYDNYKKKYLSSWIDNMGTGIMNMEGTWDATTKTIAFTGKCTNPANGKEYTMREVFTMVDENNHKMEMYGPDSKTGKEYKTMEIVLTKKK</sequence>
<dbReference type="InterPro" id="IPR011473">
    <property type="entry name" value="DUF1579"/>
</dbReference>
<name>A0A1N7QPK5_9BACT</name>
<feature type="signal peptide" evidence="1">
    <location>
        <begin position="1"/>
        <end position="22"/>
    </location>
</feature>
<evidence type="ECO:0000313" key="3">
    <source>
        <dbReference type="Proteomes" id="UP000186917"/>
    </source>
</evidence>
<dbReference type="STRING" id="477680.SAMN05421788_106174"/>
<evidence type="ECO:0008006" key="4">
    <source>
        <dbReference type="Google" id="ProtNLM"/>
    </source>
</evidence>
<dbReference type="EMBL" id="FTOR01000006">
    <property type="protein sequence ID" value="SIT24704.1"/>
    <property type="molecule type" value="Genomic_DNA"/>
</dbReference>
<evidence type="ECO:0000256" key="1">
    <source>
        <dbReference type="SAM" id="SignalP"/>
    </source>
</evidence>
<evidence type="ECO:0000313" key="2">
    <source>
        <dbReference type="EMBL" id="SIT24704.1"/>
    </source>
</evidence>
<organism evidence="2 3">
    <name type="scientific">Filimonas lacunae</name>
    <dbReference type="NCBI Taxonomy" id="477680"/>
    <lineage>
        <taxon>Bacteria</taxon>
        <taxon>Pseudomonadati</taxon>
        <taxon>Bacteroidota</taxon>
        <taxon>Chitinophagia</taxon>
        <taxon>Chitinophagales</taxon>
        <taxon>Chitinophagaceae</taxon>
        <taxon>Filimonas</taxon>
    </lineage>
</organism>
<accession>A0A1N7QPK5</accession>
<keyword evidence="1" id="KW-0732">Signal</keyword>
<dbReference type="Pfam" id="PF07617">
    <property type="entry name" value="DUF1579"/>
    <property type="match status" value="1"/>
</dbReference>
<reference evidence="3" key="1">
    <citation type="submission" date="2017-01" db="EMBL/GenBank/DDBJ databases">
        <authorList>
            <person name="Varghese N."/>
            <person name="Submissions S."/>
        </authorList>
    </citation>
    <scope>NUCLEOTIDE SEQUENCE [LARGE SCALE GENOMIC DNA]</scope>
    <source>
        <strain evidence="3">DSM 21054</strain>
    </source>
</reference>
<dbReference type="Proteomes" id="UP000186917">
    <property type="component" value="Unassembled WGS sequence"/>
</dbReference>
<feature type="chain" id="PRO_5012885031" description="DUF1579 domain-containing protein" evidence="1">
    <location>
        <begin position="23"/>
        <end position="220"/>
    </location>
</feature>
<gene>
    <name evidence="2" type="ORF">SAMN05421788_106174</name>
</gene>
<proteinExistence type="predicted"/>
<protein>
    <recommendedName>
        <fullName evidence="4">DUF1579 domain-containing protein</fullName>
    </recommendedName>
</protein>
<dbReference type="AlphaFoldDB" id="A0A1N7QPK5"/>
<dbReference type="RefSeq" id="WP_076380380.1">
    <property type="nucleotide sequence ID" value="NZ_AP017422.1"/>
</dbReference>
<dbReference type="PROSITE" id="PS51257">
    <property type="entry name" value="PROKAR_LIPOPROTEIN"/>
    <property type="match status" value="1"/>
</dbReference>